<dbReference type="Gene3D" id="3.80.10.10">
    <property type="entry name" value="Ribonuclease Inhibitor"/>
    <property type="match status" value="4"/>
</dbReference>
<dbReference type="Pfam" id="PF25019">
    <property type="entry name" value="LRR_R13L1-DRL21"/>
    <property type="match status" value="1"/>
</dbReference>
<dbReference type="PANTHER" id="PTHR47186:SF41">
    <property type="entry name" value="OS12G0131701 PROTEIN"/>
    <property type="match status" value="1"/>
</dbReference>
<proteinExistence type="predicted"/>
<dbReference type="Proteomes" id="UP000828251">
    <property type="component" value="Unassembled WGS sequence"/>
</dbReference>
<dbReference type="InterPro" id="IPR032675">
    <property type="entry name" value="LRR_dom_sf"/>
</dbReference>
<name>A0A9D3VJS3_9ROSI</name>
<sequence>MHDLINDLAQVVAGDICSKLEGDMQQKFSNRTRHSSYSVSQFDTVKKFEAFDQVKSLRTFLPLSRYRFLYLTNVVLVDLLPKHGYLRVLSLSGYWITELPDVFENLKHLRYLNFSNTHIKCLPDSLCTLYHLETLLLNRCSKLQSLPSKMENLVNLHYLDIRGADSIGRMPFGIGKLTNLQRLSDFIIGEGDGCHIRDLKYLSNLKGDFRLSGLENVNGKDAGEAKLNEKQGIDRLVLEWSRDFKKDTRKKEVEEWVLDSLHPSKKLEQLVIQNYGGAKFSTWIADPSFKNMLSLELHNCKNCKSLPSIGRLLLLKDLLISGLDQVHKIGAELFGENQSNAFASLESLRFGNMLNWEEWDPCEDDEQVSKFPSLRFLSITECPVLLGRLPTILQSLQRLEIYECKRLLVSISSFPLLCDLSVEGCEELVDEGSLSAQKVTSLKRVSLSNITKFNISAERIMLRFANSERFDIYGWKELGSLSQNGLSIVGHRFIMIDDCPQLVSLEAEEERLQLDKIPGVEYLAIRACERLNRLPKVLHAFPFITRIVLEKCPGLVCCGESNFPPALKELRIENCVNLQYLVDEKENNNKSMSSNTCLLERLSIESCPSLIWLSSRGDICNRLQHLDISNCSNLSSLFLNAKLPVMLRHLFIWNCPVLECIAQDFLETTDIEILSIRIAEKLKSLPRGLDKLSHLQAIRLCSCPNLVSFEESVLPTTNLRVLEISDCENFGALPKCINNFTSLRELNVMMCSADISFPDEGFPTNLTSLAISNAPKIYTSLVQWGLNRLTSLQELTIGGEGCSRVVSFPEEAIGMILPPPLTNITIGRFENLEFICSKGLQHLTSLQHLGIVDCPKLASLPEKDTLLSLVSLDICNCPSLEKGCSRGKGREWSKISHIPLVEINDKKVIPRELD</sequence>
<reference evidence="2 3" key="1">
    <citation type="journal article" date="2021" name="Plant Biotechnol. J.">
        <title>Multi-omics assisted identification of the key and species-specific regulatory components of drought-tolerant mechanisms in Gossypium stocksii.</title>
        <authorList>
            <person name="Yu D."/>
            <person name="Ke L."/>
            <person name="Zhang D."/>
            <person name="Wu Y."/>
            <person name="Sun Y."/>
            <person name="Mei J."/>
            <person name="Sun J."/>
            <person name="Sun Y."/>
        </authorList>
    </citation>
    <scope>NUCLEOTIDE SEQUENCE [LARGE SCALE GENOMIC DNA]</scope>
    <source>
        <strain evidence="3">cv. E1</strain>
        <tissue evidence="2">Leaf</tissue>
    </source>
</reference>
<dbReference type="PANTHER" id="PTHR47186">
    <property type="entry name" value="LEUCINE-RICH REPEAT-CONTAINING PROTEIN 57"/>
    <property type="match status" value="1"/>
</dbReference>
<dbReference type="InterPro" id="IPR056789">
    <property type="entry name" value="LRR_R13L1-DRL21"/>
</dbReference>
<gene>
    <name evidence="2" type="ORF">J1N35_024119</name>
</gene>
<keyword evidence="3" id="KW-1185">Reference proteome</keyword>
<evidence type="ECO:0000313" key="2">
    <source>
        <dbReference type="EMBL" id="KAH1084358.1"/>
    </source>
</evidence>
<dbReference type="SUPFAM" id="SSF52058">
    <property type="entry name" value="L domain-like"/>
    <property type="match status" value="2"/>
</dbReference>
<organism evidence="2 3">
    <name type="scientific">Gossypium stocksii</name>
    <dbReference type="NCBI Taxonomy" id="47602"/>
    <lineage>
        <taxon>Eukaryota</taxon>
        <taxon>Viridiplantae</taxon>
        <taxon>Streptophyta</taxon>
        <taxon>Embryophyta</taxon>
        <taxon>Tracheophyta</taxon>
        <taxon>Spermatophyta</taxon>
        <taxon>Magnoliopsida</taxon>
        <taxon>eudicotyledons</taxon>
        <taxon>Gunneridae</taxon>
        <taxon>Pentapetalae</taxon>
        <taxon>rosids</taxon>
        <taxon>malvids</taxon>
        <taxon>Malvales</taxon>
        <taxon>Malvaceae</taxon>
        <taxon>Malvoideae</taxon>
        <taxon>Gossypium</taxon>
    </lineage>
</organism>
<evidence type="ECO:0000313" key="3">
    <source>
        <dbReference type="Proteomes" id="UP000828251"/>
    </source>
</evidence>
<accession>A0A9D3VJS3</accession>
<protein>
    <recommendedName>
        <fullName evidence="1">R13L1/DRL21-like LRR repeat region domain-containing protein</fullName>
    </recommendedName>
</protein>
<evidence type="ECO:0000259" key="1">
    <source>
        <dbReference type="Pfam" id="PF25019"/>
    </source>
</evidence>
<dbReference type="OrthoDB" id="25838at2759"/>
<dbReference type="EMBL" id="JAIQCV010000007">
    <property type="protein sequence ID" value="KAH1084358.1"/>
    <property type="molecule type" value="Genomic_DNA"/>
</dbReference>
<comment type="caution">
    <text evidence="2">The sequence shown here is derived from an EMBL/GenBank/DDBJ whole genome shotgun (WGS) entry which is preliminary data.</text>
</comment>
<feature type="domain" description="R13L1/DRL21-like LRR repeat region" evidence="1">
    <location>
        <begin position="196"/>
        <end position="322"/>
    </location>
</feature>
<dbReference type="AlphaFoldDB" id="A0A9D3VJS3"/>